<keyword evidence="1" id="KW-1133">Transmembrane helix</keyword>
<name>A0ABS5BW23_9BACT</name>
<sequence>MPARKKHHTIGVFESKARAEQAIADLRAAGFEESKIGMVYRDAAGKTVKTGAADETHAEEGAIAGALAGATGGALVGAGILAGVIPVIGPVLALGTLGTVLVNAAGGAALIGLAGALVGWGIPEEDAEFYEREVENGRYLVTVDANGRGLEARDIMHRRSGFDRQGWTAVRADRANIVADGRFEAQDGRVIQLREEQLRANTEEIETGSVSVRKEVHTEQRQLTVPVEHEEVVIERRPATGTASGEIRAEEIRIPVKEERVRVTKEPVVTEEVTVGKRKVRENRTVSGTVRKEEAVVESEGGAKVRQTVKAGKK</sequence>
<keyword evidence="4" id="KW-1185">Reference proteome</keyword>
<feature type="transmembrane region" description="Helical" evidence="1">
    <location>
        <begin position="66"/>
        <end position="88"/>
    </location>
</feature>
<evidence type="ECO:0000313" key="3">
    <source>
        <dbReference type="EMBL" id="MBP3957440.1"/>
    </source>
</evidence>
<dbReference type="PANTHER" id="PTHR38463:SF1">
    <property type="entry name" value="STRESS RESPONSE PROTEIN YSNF"/>
    <property type="match status" value="1"/>
</dbReference>
<comment type="caution">
    <text evidence="3">The sequence shown here is derived from an EMBL/GenBank/DDBJ whole genome shotgun (WGS) entry which is preliminary data.</text>
</comment>
<keyword evidence="1" id="KW-0472">Membrane</keyword>
<dbReference type="InterPro" id="IPR052967">
    <property type="entry name" value="Stress_Response_Assoc"/>
</dbReference>
<dbReference type="NCBIfam" id="TIGR02271">
    <property type="entry name" value="YsnF/AvaK domain"/>
    <property type="match status" value="1"/>
</dbReference>
<accession>A0ABS5BW23</accession>
<dbReference type="Proteomes" id="UP000676565">
    <property type="component" value="Unassembled WGS sequence"/>
</dbReference>
<feature type="transmembrane region" description="Helical" evidence="1">
    <location>
        <begin position="100"/>
        <end position="122"/>
    </location>
</feature>
<dbReference type="RefSeq" id="WP_210656490.1">
    <property type="nucleotide sequence ID" value="NZ_JAGKQQ010000001.1"/>
</dbReference>
<keyword evidence="1" id="KW-0812">Transmembrane</keyword>
<dbReference type="Pfam" id="PF09557">
    <property type="entry name" value="DUF2382"/>
    <property type="match status" value="1"/>
</dbReference>
<dbReference type="InterPro" id="IPR019060">
    <property type="entry name" value="DUF2382"/>
</dbReference>
<organism evidence="3 4">
    <name type="scientific">Gemmata palustris</name>
    <dbReference type="NCBI Taxonomy" id="2822762"/>
    <lineage>
        <taxon>Bacteria</taxon>
        <taxon>Pseudomonadati</taxon>
        <taxon>Planctomycetota</taxon>
        <taxon>Planctomycetia</taxon>
        <taxon>Gemmatales</taxon>
        <taxon>Gemmataceae</taxon>
        <taxon>Gemmata</taxon>
    </lineage>
</organism>
<feature type="domain" description="DUF2382" evidence="2">
    <location>
        <begin position="191"/>
        <end position="297"/>
    </location>
</feature>
<evidence type="ECO:0000313" key="4">
    <source>
        <dbReference type="Proteomes" id="UP000676565"/>
    </source>
</evidence>
<gene>
    <name evidence="3" type="ORF">J8F10_19510</name>
</gene>
<evidence type="ECO:0000256" key="1">
    <source>
        <dbReference type="SAM" id="Phobius"/>
    </source>
</evidence>
<evidence type="ECO:0000259" key="2">
    <source>
        <dbReference type="Pfam" id="PF09557"/>
    </source>
</evidence>
<proteinExistence type="predicted"/>
<reference evidence="3 4" key="1">
    <citation type="submission" date="2021-04" db="EMBL/GenBank/DDBJ databases">
        <authorList>
            <person name="Ivanova A."/>
        </authorList>
    </citation>
    <scope>NUCLEOTIDE SEQUENCE [LARGE SCALE GENOMIC DNA]</scope>
    <source>
        <strain evidence="3 4">G18</strain>
    </source>
</reference>
<dbReference type="PANTHER" id="PTHR38463">
    <property type="entry name" value="STRESS RESPONSE PROTEIN YSNF"/>
    <property type="match status" value="1"/>
</dbReference>
<protein>
    <submittedName>
        <fullName evidence="3">YsnF/AvaK domain-containing protein</fullName>
    </submittedName>
</protein>
<dbReference type="EMBL" id="JAGKQQ010000001">
    <property type="protein sequence ID" value="MBP3957440.1"/>
    <property type="molecule type" value="Genomic_DNA"/>
</dbReference>